<feature type="transmembrane region" description="Helical" evidence="2">
    <location>
        <begin position="127"/>
        <end position="144"/>
    </location>
</feature>
<dbReference type="Proteomes" id="UP000763557">
    <property type="component" value="Unassembled WGS sequence"/>
</dbReference>
<feature type="region of interest" description="Disordered" evidence="1">
    <location>
        <begin position="151"/>
        <end position="197"/>
    </location>
</feature>
<evidence type="ECO:0000256" key="2">
    <source>
        <dbReference type="SAM" id="Phobius"/>
    </source>
</evidence>
<protein>
    <submittedName>
        <fullName evidence="3">Uncharacterized protein</fullName>
    </submittedName>
</protein>
<feature type="region of interest" description="Disordered" evidence="1">
    <location>
        <begin position="1"/>
        <end position="26"/>
    </location>
</feature>
<feature type="transmembrane region" description="Helical" evidence="2">
    <location>
        <begin position="60"/>
        <end position="81"/>
    </location>
</feature>
<reference evidence="3 4" key="1">
    <citation type="submission" date="2020-01" db="EMBL/GenBank/DDBJ databases">
        <title>Kibdelosporangium persica a novel Actinomycetes from a hot desert in Iran.</title>
        <authorList>
            <person name="Safaei N."/>
            <person name="Zaburannyi N."/>
            <person name="Mueller R."/>
            <person name="Wink J."/>
        </authorList>
    </citation>
    <scope>NUCLEOTIDE SEQUENCE [LARGE SCALE GENOMIC DNA]</scope>
    <source>
        <strain evidence="3 4">4NS15</strain>
    </source>
</reference>
<proteinExistence type="predicted"/>
<accession>A0ABX2EZU7</accession>
<feature type="transmembrane region" description="Helical" evidence="2">
    <location>
        <begin position="33"/>
        <end position="54"/>
    </location>
</feature>
<keyword evidence="2" id="KW-1133">Transmembrane helix</keyword>
<keyword evidence="2" id="KW-0812">Transmembrane</keyword>
<feature type="compositionally biased region" description="Pro residues" evidence="1">
    <location>
        <begin position="154"/>
        <end position="197"/>
    </location>
</feature>
<dbReference type="RefSeq" id="WP_173126748.1">
    <property type="nucleotide sequence ID" value="NZ_CBCSGW010000097.1"/>
</dbReference>
<feature type="transmembrane region" description="Helical" evidence="2">
    <location>
        <begin position="88"/>
        <end position="107"/>
    </location>
</feature>
<gene>
    <name evidence="3" type="ORF">GC106_17330</name>
</gene>
<sequence length="197" mass="20364">MTYGPPPNQGWQQPPPPPPGWGPPIRGPRKPPLPGLVVTLGILAIVFGLLSGGVQGPADITAFVIKVLVGLMALVGGIMVLNRARAGAVLLTISGGLNTLVFALSFFTSLGRAPRFTRLFSLFNDGLPLLHALLGIAVLVLSLLPQVTKALSQPGPPRPPGPPPGPPPGYGPQQPPGFGPHPGHGPPFQQPPPPSRR</sequence>
<evidence type="ECO:0000256" key="1">
    <source>
        <dbReference type="SAM" id="MobiDB-lite"/>
    </source>
</evidence>
<evidence type="ECO:0000313" key="3">
    <source>
        <dbReference type="EMBL" id="NRN64527.1"/>
    </source>
</evidence>
<comment type="caution">
    <text evidence="3">The sequence shown here is derived from an EMBL/GenBank/DDBJ whole genome shotgun (WGS) entry which is preliminary data.</text>
</comment>
<keyword evidence="4" id="KW-1185">Reference proteome</keyword>
<keyword evidence="2" id="KW-0472">Membrane</keyword>
<organism evidence="3 4">
    <name type="scientific">Kibdelosporangium persicum</name>
    <dbReference type="NCBI Taxonomy" id="2698649"/>
    <lineage>
        <taxon>Bacteria</taxon>
        <taxon>Bacillati</taxon>
        <taxon>Actinomycetota</taxon>
        <taxon>Actinomycetes</taxon>
        <taxon>Pseudonocardiales</taxon>
        <taxon>Pseudonocardiaceae</taxon>
        <taxon>Kibdelosporangium</taxon>
    </lineage>
</organism>
<dbReference type="EMBL" id="JAAATY010000004">
    <property type="protein sequence ID" value="NRN64527.1"/>
    <property type="molecule type" value="Genomic_DNA"/>
</dbReference>
<name>A0ABX2EZU7_9PSEU</name>
<evidence type="ECO:0000313" key="4">
    <source>
        <dbReference type="Proteomes" id="UP000763557"/>
    </source>
</evidence>